<feature type="chain" id="PRO_5033053833" description="Peptidase M11 gametolysin domain-containing protein" evidence="2">
    <location>
        <begin position="29"/>
        <end position="640"/>
    </location>
</feature>
<dbReference type="InterPro" id="IPR016517">
    <property type="entry name" value="Peptidase_M11_autolysin"/>
</dbReference>
<sequence>MSLATRRFGAAAALLVAACAICAAPAWAEDAVGEAFPMTRSAFRWVRPPPARPPPYRRASPIGPTQTPYMHKIEYTELQIVCPKVIDPVTGYPKNDPTCTVPSATVAVGEEALDTRKELGLMNGDLVNVTLEEVDTEENPSRRRLLSIIREEQRTGRQLLKTTTQLPKVTYKLKSLKQLKKNSQKEIYAGKPIDLRTIVYIMDFSDCKLSGWSAPPALTKEKIAADMLRAANAPSNNLANYYGTCSYEKTLFSPDNFMVLGPVPVPCIGGVTPPPRPPRPPRPPPRAGAATSLSRRNDTYDDWWDLSKFCTASEQQAWERAAEAYAQAEVAKDPNSAYGKKLQAILTWKERRRNIYVLPPSVKCSWSGYADVTCTSATCSAYVRGYSDNAMQVIMHEAMHNYGLEHAGRGTLEYGDATDVMGDFNKAGKGLLCPNAPNMYRIGWAKPINPPGTPPFIIETTGAWGNLTAKNFTTNNWLRGLVIPAQGTRDDNMIVVNVGAEDNSPGAKKATSAQSYYFSYRIKNNTANGYDSGLTGDFNKKVLVHNYNGIQSERVFGFKSNLLDSGPSFQRTGNAWISPFLALDANGLGGGVRLEVKSTTDTQAVVDICRITENGKEQSCSDGLDNDCDGRFDDEDPDCA</sequence>
<proteinExistence type="predicted"/>
<feature type="domain" description="Peptidase M11 gametolysin" evidence="3">
    <location>
        <begin position="196"/>
        <end position="550"/>
    </location>
</feature>
<keyword evidence="2" id="KW-0732">Signal</keyword>
<feature type="signal peptide" evidence="2">
    <location>
        <begin position="1"/>
        <end position="28"/>
    </location>
</feature>
<protein>
    <recommendedName>
        <fullName evidence="3">Peptidase M11 gametolysin domain-containing protein</fullName>
    </recommendedName>
</protein>
<dbReference type="OrthoDB" id="550723at2759"/>
<dbReference type="AlphaFoldDB" id="A0A835WMW3"/>
<evidence type="ECO:0000256" key="2">
    <source>
        <dbReference type="SAM" id="SignalP"/>
    </source>
</evidence>
<dbReference type="Proteomes" id="UP000613740">
    <property type="component" value="Unassembled WGS sequence"/>
</dbReference>
<dbReference type="PIRSF" id="PIRSF007635">
    <property type="entry name" value="Autolysin"/>
    <property type="match status" value="1"/>
</dbReference>
<feature type="region of interest" description="Disordered" evidence="1">
    <location>
        <begin position="271"/>
        <end position="294"/>
    </location>
</feature>
<keyword evidence="5" id="KW-1185">Reference proteome</keyword>
<accession>A0A835WMW3</accession>
<name>A0A835WMW3_9CHLO</name>
<dbReference type="PROSITE" id="PS51257">
    <property type="entry name" value="PROKAR_LIPOPROTEIN"/>
    <property type="match status" value="1"/>
</dbReference>
<gene>
    <name evidence="4" type="ORF">HYH02_005389</name>
</gene>
<dbReference type="Pfam" id="PF05548">
    <property type="entry name" value="Peptidase_M11"/>
    <property type="match status" value="1"/>
</dbReference>
<evidence type="ECO:0000313" key="4">
    <source>
        <dbReference type="EMBL" id="KAG2449866.1"/>
    </source>
</evidence>
<dbReference type="EMBL" id="JAEHOD010000013">
    <property type="protein sequence ID" value="KAG2449866.1"/>
    <property type="molecule type" value="Genomic_DNA"/>
</dbReference>
<reference evidence="4" key="1">
    <citation type="journal article" date="2020" name="bioRxiv">
        <title>Comparative genomics of Chlamydomonas.</title>
        <authorList>
            <person name="Craig R.J."/>
            <person name="Hasan A.R."/>
            <person name="Ness R.W."/>
            <person name="Keightley P.D."/>
        </authorList>
    </citation>
    <scope>NUCLEOTIDE SEQUENCE</scope>
    <source>
        <strain evidence="4">CCAP 11/173</strain>
    </source>
</reference>
<evidence type="ECO:0000313" key="5">
    <source>
        <dbReference type="Proteomes" id="UP000613740"/>
    </source>
</evidence>
<organism evidence="4 5">
    <name type="scientific">Chlamydomonas schloesseri</name>
    <dbReference type="NCBI Taxonomy" id="2026947"/>
    <lineage>
        <taxon>Eukaryota</taxon>
        <taxon>Viridiplantae</taxon>
        <taxon>Chlorophyta</taxon>
        <taxon>core chlorophytes</taxon>
        <taxon>Chlorophyceae</taxon>
        <taxon>CS clade</taxon>
        <taxon>Chlamydomonadales</taxon>
        <taxon>Chlamydomonadaceae</taxon>
        <taxon>Chlamydomonas</taxon>
    </lineage>
</organism>
<evidence type="ECO:0000256" key="1">
    <source>
        <dbReference type="SAM" id="MobiDB-lite"/>
    </source>
</evidence>
<comment type="caution">
    <text evidence="4">The sequence shown here is derived from an EMBL/GenBank/DDBJ whole genome shotgun (WGS) entry which is preliminary data.</text>
</comment>
<evidence type="ECO:0000259" key="3">
    <source>
        <dbReference type="Pfam" id="PF05548"/>
    </source>
</evidence>
<feature type="compositionally biased region" description="Pro residues" evidence="1">
    <location>
        <begin position="272"/>
        <end position="286"/>
    </location>
</feature>
<dbReference type="InterPro" id="IPR008752">
    <property type="entry name" value="Peptidase_M11"/>
</dbReference>